<keyword evidence="2" id="KW-1185">Reference proteome</keyword>
<proteinExistence type="predicted"/>
<evidence type="ECO:0000313" key="1">
    <source>
        <dbReference type="EMBL" id="ALG10217.1"/>
    </source>
</evidence>
<dbReference type="OrthoDB" id="4164081at2"/>
<evidence type="ECO:0008006" key="3">
    <source>
        <dbReference type="Google" id="ProtNLM"/>
    </source>
</evidence>
<dbReference type="InterPro" id="IPR025459">
    <property type="entry name" value="DUF4279"/>
</dbReference>
<reference evidence="1 2" key="1">
    <citation type="submission" date="2015-07" db="EMBL/GenBank/DDBJ databases">
        <title>Genome sequencing of Kibdelosporangium phytohabitans.</title>
        <authorList>
            <person name="Qin S."/>
            <person name="Xing K."/>
        </authorList>
    </citation>
    <scope>NUCLEOTIDE SEQUENCE [LARGE SCALE GENOMIC DNA]</scope>
    <source>
        <strain evidence="1 2">KLBMP1111</strain>
    </source>
</reference>
<sequence length="147" mass="16661">MLTLQYSYFALRSEVLSARVIADRLRLEPDEVLVLGSRRPEHRIPRYHSWKLVRRGHESVDEQIQHIVDRLAPVRDNLIAVATDPEVVPVMQVVRYFHHEDGVEKPRDASAPGDPRPLGWNLSAEVLGFLAATGASLDVDEYDLGDE</sequence>
<organism evidence="1 2">
    <name type="scientific">Kibdelosporangium phytohabitans</name>
    <dbReference type="NCBI Taxonomy" id="860235"/>
    <lineage>
        <taxon>Bacteria</taxon>
        <taxon>Bacillati</taxon>
        <taxon>Actinomycetota</taxon>
        <taxon>Actinomycetes</taxon>
        <taxon>Pseudonocardiales</taxon>
        <taxon>Pseudonocardiaceae</taxon>
        <taxon>Kibdelosporangium</taxon>
    </lineage>
</organism>
<protein>
    <recommendedName>
        <fullName evidence="3">DUF4279 domain-containing protein</fullName>
    </recommendedName>
</protein>
<dbReference type="KEGG" id="kphy:AOZ06_27975"/>
<dbReference type="EMBL" id="CP012752">
    <property type="protein sequence ID" value="ALG10217.1"/>
    <property type="molecule type" value="Genomic_DNA"/>
</dbReference>
<dbReference type="AlphaFoldDB" id="A0A0N9I3I3"/>
<gene>
    <name evidence="1" type="ORF">AOZ06_27975</name>
</gene>
<dbReference type="STRING" id="860235.AOZ06_27975"/>
<evidence type="ECO:0000313" key="2">
    <source>
        <dbReference type="Proteomes" id="UP000063699"/>
    </source>
</evidence>
<name>A0A0N9I3I3_9PSEU</name>
<accession>A0A0N9I3I3</accession>
<dbReference type="Proteomes" id="UP000063699">
    <property type="component" value="Chromosome"/>
</dbReference>
<dbReference type="Pfam" id="PF14106">
    <property type="entry name" value="DUF4279"/>
    <property type="match status" value="1"/>
</dbReference>
<dbReference type="RefSeq" id="WP_054292120.1">
    <property type="nucleotide sequence ID" value="NZ_CP012752.1"/>
</dbReference>